<evidence type="ECO:0000256" key="1">
    <source>
        <dbReference type="SAM" id="MobiDB-lite"/>
    </source>
</evidence>
<dbReference type="Proteomes" id="UP001153069">
    <property type="component" value="Unassembled WGS sequence"/>
</dbReference>
<dbReference type="AlphaFoldDB" id="A0A9N8HA99"/>
<reference evidence="2" key="1">
    <citation type="submission" date="2020-06" db="EMBL/GenBank/DDBJ databases">
        <authorList>
            <consortium name="Plant Systems Biology data submission"/>
        </authorList>
    </citation>
    <scope>NUCLEOTIDE SEQUENCE</scope>
    <source>
        <strain evidence="2">D6</strain>
    </source>
</reference>
<dbReference type="EMBL" id="CAICTM010000140">
    <property type="protein sequence ID" value="CAB9502603.1"/>
    <property type="molecule type" value="Genomic_DNA"/>
</dbReference>
<feature type="region of interest" description="Disordered" evidence="1">
    <location>
        <begin position="15"/>
        <end position="130"/>
    </location>
</feature>
<sequence length="130" mass="14625">MTDTVPAFIWIPTTALPRMGNGGRSTYQEEGARPVSSLSSSPSLSRRWAEGNRSCDNSIQLPAQPRRSFPEDELCDPSPPKKPQRRAKTKKTERFTTRSTRLPRFPRRSISLEKGVDPRKRVLSLSSVTV</sequence>
<accession>A0A9N8HA99</accession>
<organism evidence="2 3">
    <name type="scientific">Seminavis robusta</name>
    <dbReference type="NCBI Taxonomy" id="568900"/>
    <lineage>
        <taxon>Eukaryota</taxon>
        <taxon>Sar</taxon>
        <taxon>Stramenopiles</taxon>
        <taxon>Ochrophyta</taxon>
        <taxon>Bacillariophyta</taxon>
        <taxon>Bacillariophyceae</taxon>
        <taxon>Bacillariophycidae</taxon>
        <taxon>Naviculales</taxon>
        <taxon>Naviculaceae</taxon>
        <taxon>Seminavis</taxon>
    </lineage>
</organism>
<evidence type="ECO:0000313" key="3">
    <source>
        <dbReference type="Proteomes" id="UP001153069"/>
    </source>
</evidence>
<comment type="caution">
    <text evidence="2">The sequence shown here is derived from an EMBL/GenBank/DDBJ whole genome shotgun (WGS) entry which is preliminary data.</text>
</comment>
<protein>
    <submittedName>
        <fullName evidence="2">Uncharacterized protein</fullName>
    </submittedName>
</protein>
<feature type="compositionally biased region" description="Basic and acidic residues" evidence="1">
    <location>
        <begin position="110"/>
        <end position="120"/>
    </location>
</feature>
<proteinExistence type="predicted"/>
<evidence type="ECO:0000313" key="2">
    <source>
        <dbReference type="EMBL" id="CAB9502603.1"/>
    </source>
</evidence>
<name>A0A9N8HA99_9STRA</name>
<feature type="compositionally biased region" description="Low complexity" evidence="1">
    <location>
        <begin position="36"/>
        <end position="45"/>
    </location>
</feature>
<gene>
    <name evidence="2" type="ORF">SEMRO_141_G065790.1</name>
</gene>
<keyword evidence="3" id="KW-1185">Reference proteome</keyword>